<evidence type="ECO:0000313" key="4">
    <source>
        <dbReference type="EMBL" id="STY24532.1"/>
    </source>
</evidence>
<evidence type="ECO:0000313" key="5">
    <source>
        <dbReference type="Proteomes" id="UP000054820"/>
    </source>
</evidence>
<keyword evidence="2" id="KW-0732">Signal</keyword>
<protein>
    <recommendedName>
        <fullName evidence="7">Lipoprotein</fullName>
    </recommendedName>
</protein>
<gene>
    <name evidence="3" type="ORF">Lstg_0798</name>
    <name evidence="4" type="ORF">NCTC11991_03159</name>
</gene>
<dbReference type="Proteomes" id="UP000054820">
    <property type="component" value="Unassembled WGS sequence"/>
</dbReference>
<dbReference type="STRING" id="460.Lstg_0798"/>
<dbReference type="Proteomes" id="UP000255110">
    <property type="component" value="Unassembled WGS sequence"/>
</dbReference>
<dbReference type="EMBL" id="UGOY01000001">
    <property type="protein sequence ID" value="STY24532.1"/>
    <property type="molecule type" value="Genomic_DNA"/>
</dbReference>
<proteinExistence type="predicted"/>
<evidence type="ECO:0000256" key="1">
    <source>
        <dbReference type="SAM" id="MobiDB-lite"/>
    </source>
</evidence>
<evidence type="ECO:0000256" key="2">
    <source>
        <dbReference type="SAM" id="SignalP"/>
    </source>
</evidence>
<name>A0A378LF91_9GAMM</name>
<sequence length="62" mass="6087">MSTIKLLKKALLVFCLLGTTILVSSCYTNQPISSNEKGYGGEGSGEGGSGHGGLGGVGGGAR</sequence>
<evidence type="ECO:0000313" key="6">
    <source>
        <dbReference type="Proteomes" id="UP000255110"/>
    </source>
</evidence>
<evidence type="ECO:0000313" key="3">
    <source>
        <dbReference type="EMBL" id="KTD79582.1"/>
    </source>
</evidence>
<feature type="region of interest" description="Disordered" evidence="1">
    <location>
        <begin position="37"/>
        <end position="62"/>
    </location>
</feature>
<feature type="signal peptide" evidence="2">
    <location>
        <begin position="1"/>
        <end position="25"/>
    </location>
</feature>
<accession>A0A378LF91</accession>
<dbReference type="RefSeq" id="WP_058476376.1">
    <property type="nucleotide sequence ID" value="NZ_CAAAIO010000004.1"/>
</dbReference>
<feature type="compositionally biased region" description="Gly residues" evidence="1">
    <location>
        <begin position="38"/>
        <end position="62"/>
    </location>
</feature>
<dbReference type="EMBL" id="LNYZ01000005">
    <property type="protein sequence ID" value="KTD79582.1"/>
    <property type="molecule type" value="Genomic_DNA"/>
</dbReference>
<reference evidence="4 6" key="2">
    <citation type="submission" date="2018-06" db="EMBL/GenBank/DDBJ databases">
        <authorList>
            <consortium name="Pathogen Informatics"/>
            <person name="Doyle S."/>
        </authorList>
    </citation>
    <scope>NUCLEOTIDE SEQUENCE [LARGE SCALE GENOMIC DNA]</scope>
    <source>
        <strain evidence="4 6">NCTC11991</strain>
    </source>
</reference>
<evidence type="ECO:0008006" key="7">
    <source>
        <dbReference type="Google" id="ProtNLM"/>
    </source>
</evidence>
<keyword evidence="5" id="KW-1185">Reference proteome</keyword>
<organism evidence="4 6">
    <name type="scientific">Legionella steigerwaltii</name>
    <dbReference type="NCBI Taxonomy" id="460"/>
    <lineage>
        <taxon>Bacteria</taxon>
        <taxon>Pseudomonadati</taxon>
        <taxon>Pseudomonadota</taxon>
        <taxon>Gammaproteobacteria</taxon>
        <taxon>Legionellales</taxon>
        <taxon>Legionellaceae</taxon>
        <taxon>Legionella</taxon>
    </lineage>
</organism>
<feature type="chain" id="PRO_5016995546" description="Lipoprotein" evidence="2">
    <location>
        <begin position="26"/>
        <end position="62"/>
    </location>
</feature>
<dbReference type="PROSITE" id="PS51257">
    <property type="entry name" value="PROKAR_LIPOPROTEIN"/>
    <property type="match status" value="1"/>
</dbReference>
<dbReference type="AlphaFoldDB" id="A0A378LF91"/>
<reference evidence="3 5" key="1">
    <citation type="submission" date="2015-11" db="EMBL/GenBank/DDBJ databases">
        <title>Genomic analysis of 38 Legionella species identifies large and diverse effector repertoires.</title>
        <authorList>
            <person name="Burstein D."/>
            <person name="Amaro F."/>
            <person name="Zusman T."/>
            <person name="Lifshitz Z."/>
            <person name="Cohen O."/>
            <person name="Gilbert J.A."/>
            <person name="Pupko T."/>
            <person name="Shuman H.A."/>
            <person name="Segal G."/>
        </authorList>
    </citation>
    <scope>NUCLEOTIDE SEQUENCE [LARGE SCALE GENOMIC DNA]</scope>
    <source>
        <strain evidence="3 5">SC-18-C9</strain>
    </source>
</reference>